<dbReference type="EMBL" id="MHHY01000012">
    <property type="protein sequence ID" value="OGY39994.1"/>
    <property type="molecule type" value="Genomic_DNA"/>
</dbReference>
<protein>
    <submittedName>
        <fullName evidence="1">Uncharacterized protein</fullName>
    </submittedName>
</protein>
<sequence length="88" mass="10086">MKQKKLKAGVVFWQDALYSDFQKFPGLPNRVNASFGIIHIRKRFVEVGMNCDFGRAGDLLKIIDGIIIPKKTIIKIVQMNGFEEIFEN</sequence>
<name>A0A1G1XJC8_9BACT</name>
<dbReference type="AlphaFoldDB" id="A0A1G1XJC8"/>
<evidence type="ECO:0000313" key="1">
    <source>
        <dbReference type="EMBL" id="OGY39994.1"/>
    </source>
</evidence>
<evidence type="ECO:0000313" key="2">
    <source>
        <dbReference type="Proteomes" id="UP000178570"/>
    </source>
</evidence>
<reference evidence="1 2" key="1">
    <citation type="journal article" date="2016" name="Nat. Commun.">
        <title>Thousands of microbial genomes shed light on interconnected biogeochemical processes in an aquifer system.</title>
        <authorList>
            <person name="Anantharaman K."/>
            <person name="Brown C.T."/>
            <person name="Hug L.A."/>
            <person name="Sharon I."/>
            <person name="Castelle C.J."/>
            <person name="Probst A.J."/>
            <person name="Thomas B.C."/>
            <person name="Singh A."/>
            <person name="Wilkins M.J."/>
            <person name="Karaoz U."/>
            <person name="Brodie E.L."/>
            <person name="Williams K.H."/>
            <person name="Hubbard S.S."/>
            <person name="Banfield J.F."/>
        </authorList>
    </citation>
    <scope>NUCLEOTIDE SEQUENCE [LARGE SCALE GENOMIC DNA]</scope>
</reference>
<accession>A0A1G1XJC8</accession>
<organism evidence="1 2">
    <name type="scientific">Candidatus Brennerbacteria bacterium RIFOXYD1_FULL_41_16</name>
    <dbReference type="NCBI Taxonomy" id="1797529"/>
    <lineage>
        <taxon>Bacteria</taxon>
        <taxon>Candidatus Brenneribacteriota</taxon>
    </lineage>
</organism>
<proteinExistence type="predicted"/>
<gene>
    <name evidence="1" type="ORF">A2570_00695</name>
</gene>
<comment type="caution">
    <text evidence="1">The sequence shown here is derived from an EMBL/GenBank/DDBJ whole genome shotgun (WGS) entry which is preliminary data.</text>
</comment>
<dbReference type="Proteomes" id="UP000178570">
    <property type="component" value="Unassembled WGS sequence"/>
</dbReference>